<keyword evidence="3" id="KW-1185">Reference proteome</keyword>
<dbReference type="Gene3D" id="3.40.50.1010">
    <property type="entry name" value="5'-nuclease"/>
    <property type="match status" value="1"/>
</dbReference>
<evidence type="ECO:0000259" key="1">
    <source>
        <dbReference type="SMART" id="SM00670"/>
    </source>
</evidence>
<dbReference type="OrthoDB" id="9796690at2"/>
<dbReference type="EMBL" id="CP010904">
    <property type="protein sequence ID" value="AKJ65537.1"/>
    <property type="molecule type" value="Genomic_DNA"/>
</dbReference>
<proteinExistence type="predicted"/>
<evidence type="ECO:0000313" key="3">
    <source>
        <dbReference type="Proteomes" id="UP000035268"/>
    </source>
</evidence>
<dbReference type="Proteomes" id="UP000035268">
    <property type="component" value="Chromosome"/>
</dbReference>
<reference evidence="3" key="1">
    <citation type="submission" date="2015-02" db="EMBL/GenBank/DDBJ databases">
        <title>Description and complete genome sequence of the first cultured representative of the subdivision 5 of the Verrucomicrobia phylum.</title>
        <authorList>
            <person name="Spring S."/>
            <person name="Bunk B."/>
            <person name="Sproer C."/>
            <person name="Klenk H.-P."/>
        </authorList>
    </citation>
    <scope>NUCLEOTIDE SEQUENCE [LARGE SCALE GENOMIC DNA]</scope>
    <source>
        <strain evidence="3">L21-Fru-AB</strain>
    </source>
</reference>
<dbReference type="InterPro" id="IPR002716">
    <property type="entry name" value="PIN_dom"/>
</dbReference>
<protein>
    <submittedName>
        <fullName evidence="2">PIN domain protein</fullName>
    </submittedName>
</protein>
<dbReference type="InterPro" id="IPR029060">
    <property type="entry name" value="PIN-like_dom_sf"/>
</dbReference>
<dbReference type="SMART" id="SM00670">
    <property type="entry name" value="PINc"/>
    <property type="match status" value="1"/>
</dbReference>
<dbReference type="AlphaFoldDB" id="A0A0G3EJC5"/>
<reference evidence="2 3" key="2">
    <citation type="journal article" date="2016" name="ISME J.">
        <title>Characterization of the first cultured representative of Verrucomicrobia subdivision 5 indicates the proposal of a novel phylum.</title>
        <authorList>
            <person name="Spring S."/>
            <person name="Bunk B."/>
            <person name="Sproer C."/>
            <person name="Schumann P."/>
            <person name="Rohde M."/>
            <person name="Tindall B.J."/>
            <person name="Klenk H.P."/>
        </authorList>
    </citation>
    <scope>NUCLEOTIDE SEQUENCE [LARGE SCALE GENOMIC DNA]</scope>
    <source>
        <strain evidence="2 3">L21-Fru-AB</strain>
    </source>
</reference>
<gene>
    <name evidence="2" type="ORF">L21SP4_02311</name>
</gene>
<name>A0A0G3EJC5_9BACT</name>
<dbReference type="RefSeq" id="WP_052882754.1">
    <property type="nucleotide sequence ID" value="NZ_CP010904.1"/>
</dbReference>
<dbReference type="STRING" id="1307763.L21SP4_02311"/>
<dbReference type="SUPFAM" id="SSF88723">
    <property type="entry name" value="PIN domain-like"/>
    <property type="match status" value="1"/>
</dbReference>
<dbReference type="Pfam" id="PF01850">
    <property type="entry name" value="PIN"/>
    <property type="match status" value="1"/>
</dbReference>
<organism evidence="2 3">
    <name type="scientific">Kiritimatiella glycovorans</name>
    <dbReference type="NCBI Taxonomy" id="1307763"/>
    <lineage>
        <taxon>Bacteria</taxon>
        <taxon>Pseudomonadati</taxon>
        <taxon>Kiritimatiellota</taxon>
        <taxon>Kiritimatiellia</taxon>
        <taxon>Kiritimatiellales</taxon>
        <taxon>Kiritimatiellaceae</taxon>
        <taxon>Kiritimatiella</taxon>
    </lineage>
</organism>
<accession>A0A0G3EJC5</accession>
<evidence type="ECO:0000313" key="2">
    <source>
        <dbReference type="EMBL" id="AKJ65537.1"/>
    </source>
</evidence>
<feature type="domain" description="PIN" evidence="1">
    <location>
        <begin position="4"/>
        <end position="116"/>
    </location>
</feature>
<sequence>MNGKRYFLDTNAIIALLAGNNNLLEILNGADYVATFVICELEYLAFPGLPDEDKALFGQFREKVNVVDLASANRQLKEQILTLRTEKNLKLPDAVIAGSAMNQDCILLTEDKKLLSHEGIRSEIW</sequence>
<dbReference type="KEGG" id="vbl:L21SP4_02311"/>